<dbReference type="OrthoDB" id="442176at2759"/>
<keyword evidence="6" id="KW-1185">Reference proteome</keyword>
<dbReference type="Proteomes" id="UP000663193">
    <property type="component" value="Chromosome 2"/>
</dbReference>
<reference evidence="6" key="1">
    <citation type="journal article" date="2021" name="BMC Genomics">
        <title>Chromosome-level genome assembly and manually-curated proteome of model necrotroph Parastagonospora nodorum Sn15 reveals a genome-wide trove of candidate effector homologs, and redundancy of virulence-related functions within an accessory chromosome.</title>
        <authorList>
            <person name="Bertazzoni S."/>
            <person name="Jones D.A.B."/>
            <person name="Phan H.T."/>
            <person name="Tan K.-C."/>
            <person name="Hane J.K."/>
        </authorList>
    </citation>
    <scope>NUCLEOTIDE SEQUENCE [LARGE SCALE GENOMIC DNA]</scope>
    <source>
        <strain evidence="6">SN15 / ATCC MYA-4574 / FGSC 10173)</strain>
    </source>
</reference>
<proteinExistence type="inferred from homology"/>
<name>A0A7U2HYS3_PHANO</name>
<accession>A0A7U2HYS3</accession>
<dbReference type="PROSITE" id="PS00113">
    <property type="entry name" value="ADENYLATE_KINASE"/>
    <property type="match status" value="1"/>
</dbReference>
<dbReference type="PRINTS" id="PR00094">
    <property type="entry name" value="ADENYLTKNASE"/>
</dbReference>
<organism evidence="5 6">
    <name type="scientific">Phaeosphaeria nodorum (strain SN15 / ATCC MYA-4574 / FGSC 10173)</name>
    <name type="common">Glume blotch fungus</name>
    <name type="synonym">Parastagonospora nodorum</name>
    <dbReference type="NCBI Taxonomy" id="321614"/>
    <lineage>
        <taxon>Eukaryota</taxon>
        <taxon>Fungi</taxon>
        <taxon>Dikarya</taxon>
        <taxon>Ascomycota</taxon>
        <taxon>Pezizomycotina</taxon>
        <taxon>Dothideomycetes</taxon>
        <taxon>Pleosporomycetidae</taxon>
        <taxon>Pleosporales</taxon>
        <taxon>Pleosporineae</taxon>
        <taxon>Phaeosphaeriaceae</taxon>
        <taxon>Parastagonospora</taxon>
    </lineage>
</organism>
<dbReference type="CDD" id="cd01428">
    <property type="entry name" value="ADK"/>
    <property type="match status" value="1"/>
</dbReference>
<evidence type="ECO:0000256" key="1">
    <source>
        <dbReference type="ARBA" id="ARBA00022679"/>
    </source>
</evidence>
<evidence type="ECO:0000313" key="5">
    <source>
        <dbReference type="EMBL" id="QRC93042.1"/>
    </source>
</evidence>
<keyword evidence="1 4" id="KW-0808">Transferase</keyword>
<evidence type="ECO:0000313" key="6">
    <source>
        <dbReference type="Proteomes" id="UP000663193"/>
    </source>
</evidence>
<evidence type="ECO:0000256" key="3">
    <source>
        <dbReference type="ARBA" id="ARBA00022777"/>
    </source>
</evidence>
<dbReference type="GO" id="GO:0019205">
    <property type="term" value="F:nucleobase-containing compound kinase activity"/>
    <property type="evidence" value="ECO:0007669"/>
    <property type="project" value="InterPro"/>
</dbReference>
<dbReference type="AlphaFoldDB" id="A0A7U2HYS3"/>
<dbReference type="SUPFAM" id="SSF52540">
    <property type="entry name" value="P-loop containing nucleoside triphosphate hydrolases"/>
    <property type="match status" value="1"/>
</dbReference>
<dbReference type="VEuPathDB" id="FungiDB:JI435_079090"/>
<dbReference type="InterPro" id="IPR033690">
    <property type="entry name" value="Adenylat_kinase_CS"/>
</dbReference>
<dbReference type="Pfam" id="PF00406">
    <property type="entry name" value="ADK"/>
    <property type="match status" value="1"/>
</dbReference>
<dbReference type="HAMAP" id="MF_00235">
    <property type="entry name" value="Adenylate_kinase_Adk"/>
    <property type="match status" value="1"/>
</dbReference>
<keyword evidence="2" id="KW-0547">Nucleotide-binding</keyword>
<sequence>MAKPMLFIIGAPGSGKGTLCKKLHEEYGFTHLSVGDMMREHMSSANTNSEIVQCMQSGQLLPIEALAPILRAQIEYEREGSRVLLIDGFPRRLDQAEPVEALVGRPIMVLFFNCPEQVAMNRFLTRKLAGREKDDGEMFTKRFQEFDKLNPDIVEHYRKRGLLLEVDTSGETMTSFQMLKSALEKTSVWSLLTGMA</sequence>
<dbReference type="Gene3D" id="3.40.50.300">
    <property type="entry name" value="P-loop containing nucleotide triphosphate hydrolases"/>
    <property type="match status" value="1"/>
</dbReference>
<evidence type="ECO:0000256" key="2">
    <source>
        <dbReference type="ARBA" id="ARBA00022741"/>
    </source>
</evidence>
<gene>
    <name evidence="5" type="ORF">JI435_079090</name>
</gene>
<comment type="similarity">
    <text evidence="4">Belongs to the adenylate kinase family.</text>
</comment>
<dbReference type="GO" id="GO:0006139">
    <property type="term" value="P:nucleobase-containing compound metabolic process"/>
    <property type="evidence" value="ECO:0007669"/>
    <property type="project" value="InterPro"/>
</dbReference>
<dbReference type="GO" id="GO:0005524">
    <property type="term" value="F:ATP binding"/>
    <property type="evidence" value="ECO:0007669"/>
    <property type="project" value="InterPro"/>
</dbReference>
<keyword evidence="3 4" id="KW-0418">Kinase</keyword>
<protein>
    <recommendedName>
        <fullName evidence="7">Adenylate kinase</fullName>
    </recommendedName>
</protein>
<dbReference type="EMBL" id="CP069024">
    <property type="protein sequence ID" value="QRC93042.1"/>
    <property type="molecule type" value="Genomic_DNA"/>
</dbReference>
<dbReference type="InterPro" id="IPR027417">
    <property type="entry name" value="P-loop_NTPase"/>
</dbReference>
<dbReference type="InterPro" id="IPR000850">
    <property type="entry name" value="Adenylat/UMP-CMP_kin"/>
</dbReference>
<evidence type="ECO:0000256" key="4">
    <source>
        <dbReference type="RuleBase" id="RU003330"/>
    </source>
</evidence>
<evidence type="ECO:0008006" key="7">
    <source>
        <dbReference type="Google" id="ProtNLM"/>
    </source>
</evidence>
<dbReference type="PANTHER" id="PTHR23359">
    <property type="entry name" value="NUCLEOTIDE KINASE"/>
    <property type="match status" value="1"/>
</dbReference>